<evidence type="ECO:0000313" key="1">
    <source>
        <dbReference type="EMBL" id="KAI0038855.1"/>
    </source>
</evidence>
<dbReference type="EMBL" id="MU276397">
    <property type="protein sequence ID" value="KAI0038855.1"/>
    <property type="molecule type" value="Genomic_DNA"/>
</dbReference>
<proteinExistence type="predicted"/>
<keyword evidence="2" id="KW-1185">Reference proteome</keyword>
<name>A0ACB8R4K3_9AGAM</name>
<organism evidence="1 2">
    <name type="scientific">Auriscalpium vulgare</name>
    <dbReference type="NCBI Taxonomy" id="40419"/>
    <lineage>
        <taxon>Eukaryota</taxon>
        <taxon>Fungi</taxon>
        <taxon>Dikarya</taxon>
        <taxon>Basidiomycota</taxon>
        <taxon>Agaricomycotina</taxon>
        <taxon>Agaricomycetes</taxon>
        <taxon>Russulales</taxon>
        <taxon>Auriscalpiaceae</taxon>
        <taxon>Auriscalpium</taxon>
    </lineage>
</organism>
<gene>
    <name evidence="1" type="ORF">FA95DRAFT_1613044</name>
</gene>
<accession>A0ACB8R4K3</accession>
<dbReference type="Proteomes" id="UP000814033">
    <property type="component" value="Unassembled WGS sequence"/>
</dbReference>
<protein>
    <submittedName>
        <fullName evidence="1">Uncharacterized protein</fullName>
    </submittedName>
</protein>
<reference evidence="1" key="2">
    <citation type="journal article" date="2022" name="New Phytol.">
        <title>Evolutionary transition to the ectomycorrhizal habit in the genomes of a hyperdiverse lineage of mushroom-forming fungi.</title>
        <authorList>
            <person name="Looney B."/>
            <person name="Miyauchi S."/>
            <person name="Morin E."/>
            <person name="Drula E."/>
            <person name="Courty P.E."/>
            <person name="Kohler A."/>
            <person name="Kuo A."/>
            <person name="LaButti K."/>
            <person name="Pangilinan J."/>
            <person name="Lipzen A."/>
            <person name="Riley R."/>
            <person name="Andreopoulos W."/>
            <person name="He G."/>
            <person name="Johnson J."/>
            <person name="Nolan M."/>
            <person name="Tritt A."/>
            <person name="Barry K.W."/>
            <person name="Grigoriev I.V."/>
            <person name="Nagy L.G."/>
            <person name="Hibbett D."/>
            <person name="Henrissat B."/>
            <person name="Matheny P.B."/>
            <person name="Labbe J."/>
            <person name="Martin F.M."/>
        </authorList>
    </citation>
    <scope>NUCLEOTIDE SEQUENCE</scope>
    <source>
        <strain evidence="1">FP105234-sp</strain>
    </source>
</reference>
<comment type="caution">
    <text evidence="1">The sequence shown here is derived from an EMBL/GenBank/DDBJ whole genome shotgun (WGS) entry which is preliminary data.</text>
</comment>
<reference evidence="1" key="1">
    <citation type="submission" date="2021-02" db="EMBL/GenBank/DDBJ databases">
        <authorList>
            <consortium name="DOE Joint Genome Institute"/>
            <person name="Ahrendt S."/>
            <person name="Looney B.P."/>
            <person name="Miyauchi S."/>
            <person name="Morin E."/>
            <person name="Drula E."/>
            <person name="Courty P.E."/>
            <person name="Chicoki N."/>
            <person name="Fauchery L."/>
            <person name="Kohler A."/>
            <person name="Kuo A."/>
            <person name="Labutti K."/>
            <person name="Pangilinan J."/>
            <person name="Lipzen A."/>
            <person name="Riley R."/>
            <person name="Andreopoulos W."/>
            <person name="He G."/>
            <person name="Johnson J."/>
            <person name="Barry K.W."/>
            <person name="Grigoriev I.V."/>
            <person name="Nagy L."/>
            <person name="Hibbett D."/>
            <person name="Henrissat B."/>
            <person name="Matheny P.B."/>
            <person name="Labbe J."/>
            <person name="Martin F."/>
        </authorList>
    </citation>
    <scope>NUCLEOTIDE SEQUENCE</scope>
    <source>
        <strain evidence="1">FP105234-sp</strain>
    </source>
</reference>
<sequence length="200" mass="21402">MPFGQPTGTTRPNRQRHTSSIAPNVLEAAMKNRAPSVLRARCRLGNAIAATACAPPAASQLSYRHLSIHPAPQRAQHCPSSRTAASALSPLPQRAHRPSVLSLSAHRTHHTLTMPDTPSPSAPASKHSISASQERRAHKQCIGTFAPRCAQPALAACQVVPRVKRAVDWQHGMRAQDEGVSEDSEDENILAADGFAALNM</sequence>
<evidence type="ECO:0000313" key="2">
    <source>
        <dbReference type="Proteomes" id="UP000814033"/>
    </source>
</evidence>